<dbReference type="Gene3D" id="3.30.1330.30">
    <property type="match status" value="1"/>
</dbReference>
<reference evidence="2" key="1">
    <citation type="submission" date="2023-11" db="EMBL/GenBank/DDBJ databases">
        <authorList>
            <person name="De Vega J J."/>
            <person name="De Vega J J."/>
        </authorList>
    </citation>
    <scope>NUCLEOTIDE SEQUENCE</scope>
</reference>
<sequence length="311" mass="34236">FNHDMAAQVHHGSNRAKTRATLEKKVVFKSVLDSPFRIPWPSVPMNVQNRALACIMSLLDGVADYQASRMKQNRKRKRAEKQNSSTTKPASDERSDIPMNDDLVVLPEDSVLPPEPLILSHLVVGINEVTRRLDEQIRSLRQTTVIQAEPSNEPSSEVPKPIRLILVCRADVDPPILIDHIPHEVAAFNSACPAQPIKVVPLPAGTELELAKALHVRRAAIVALDCDAPRLAEFASILESLPIITAPWLTSTASAAPARPAKQLIPTHVKQLRTTTPKDMKMAKLVRSEGRAAAKAKAKEAKLNKKKKEVL</sequence>
<evidence type="ECO:0000313" key="3">
    <source>
        <dbReference type="Proteomes" id="UP001295794"/>
    </source>
</evidence>
<organism evidence="2 3">
    <name type="scientific">Mycena citricolor</name>
    <dbReference type="NCBI Taxonomy" id="2018698"/>
    <lineage>
        <taxon>Eukaryota</taxon>
        <taxon>Fungi</taxon>
        <taxon>Dikarya</taxon>
        <taxon>Basidiomycota</taxon>
        <taxon>Agaricomycotina</taxon>
        <taxon>Agaricomycetes</taxon>
        <taxon>Agaricomycetidae</taxon>
        <taxon>Agaricales</taxon>
        <taxon>Marasmiineae</taxon>
        <taxon>Mycenaceae</taxon>
        <taxon>Mycena</taxon>
    </lineage>
</organism>
<dbReference type="GO" id="GO:0006364">
    <property type="term" value="P:rRNA processing"/>
    <property type="evidence" value="ECO:0007669"/>
    <property type="project" value="InterPro"/>
</dbReference>
<comment type="caution">
    <text evidence="2">The sequence shown here is derived from an EMBL/GenBank/DDBJ whole genome shotgun (WGS) entry which is preliminary data.</text>
</comment>
<proteinExistence type="predicted"/>
<dbReference type="GO" id="GO:0000171">
    <property type="term" value="F:ribonuclease MRP activity"/>
    <property type="evidence" value="ECO:0007669"/>
    <property type="project" value="TreeGrafter"/>
</dbReference>
<dbReference type="GO" id="GO:0004526">
    <property type="term" value="F:ribonuclease P activity"/>
    <property type="evidence" value="ECO:0007669"/>
    <property type="project" value="TreeGrafter"/>
</dbReference>
<dbReference type="InterPro" id="IPR013241">
    <property type="entry name" value="RNase_P_Pop3"/>
</dbReference>
<dbReference type="GO" id="GO:0005829">
    <property type="term" value="C:cytosol"/>
    <property type="evidence" value="ECO:0007669"/>
    <property type="project" value="TreeGrafter"/>
</dbReference>
<dbReference type="PANTHER" id="PTHR28272">
    <property type="entry name" value="RIBONUCLEASES P/MRP PROTEIN SUBUNIT POP3"/>
    <property type="match status" value="1"/>
</dbReference>
<dbReference type="EMBL" id="CAVNYO010000440">
    <property type="protein sequence ID" value="CAK5280586.1"/>
    <property type="molecule type" value="Genomic_DNA"/>
</dbReference>
<gene>
    <name evidence="2" type="ORF">MYCIT1_LOCUS31101</name>
</gene>
<keyword evidence="3" id="KW-1185">Reference proteome</keyword>
<dbReference type="PANTHER" id="PTHR28272:SF1">
    <property type="entry name" value="RIBONUCLEASES P_MRP PROTEIN SUBUNIT POP3"/>
    <property type="match status" value="1"/>
</dbReference>
<accession>A0AAD2K5X0</accession>
<feature type="region of interest" description="Disordered" evidence="1">
    <location>
        <begin position="69"/>
        <end position="98"/>
    </location>
</feature>
<dbReference type="Proteomes" id="UP001295794">
    <property type="component" value="Unassembled WGS sequence"/>
</dbReference>
<dbReference type="GO" id="GO:0005655">
    <property type="term" value="C:nucleolar ribonuclease P complex"/>
    <property type="evidence" value="ECO:0007669"/>
    <property type="project" value="TreeGrafter"/>
</dbReference>
<evidence type="ECO:0000256" key="1">
    <source>
        <dbReference type="SAM" id="MobiDB-lite"/>
    </source>
</evidence>
<protein>
    <submittedName>
        <fullName evidence="2">Uncharacterized protein</fullName>
    </submittedName>
</protein>
<dbReference type="InterPro" id="IPR029064">
    <property type="entry name" value="Ribosomal_eL30-like_sf"/>
</dbReference>
<feature type="non-terminal residue" evidence="2">
    <location>
        <position position="311"/>
    </location>
</feature>
<name>A0AAD2K5X0_9AGAR</name>
<dbReference type="Pfam" id="PF08228">
    <property type="entry name" value="RNase_P_pop3"/>
    <property type="match status" value="1"/>
</dbReference>
<dbReference type="GO" id="GO:0008033">
    <property type="term" value="P:tRNA processing"/>
    <property type="evidence" value="ECO:0007669"/>
    <property type="project" value="InterPro"/>
</dbReference>
<dbReference type="GO" id="GO:0000172">
    <property type="term" value="C:ribonuclease MRP complex"/>
    <property type="evidence" value="ECO:0007669"/>
    <property type="project" value="TreeGrafter"/>
</dbReference>
<evidence type="ECO:0000313" key="2">
    <source>
        <dbReference type="EMBL" id="CAK5280586.1"/>
    </source>
</evidence>
<dbReference type="GO" id="GO:0034965">
    <property type="term" value="P:intronic box C/D snoRNA processing"/>
    <property type="evidence" value="ECO:0007669"/>
    <property type="project" value="TreeGrafter"/>
</dbReference>
<dbReference type="AlphaFoldDB" id="A0AAD2K5X0"/>